<organism evidence="1 2">
    <name type="scientific">Mesorhizobium tamadayense</name>
    <dbReference type="NCBI Taxonomy" id="425306"/>
    <lineage>
        <taxon>Bacteria</taxon>
        <taxon>Pseudomonadati</taxon>
        <taxon>Pseudomonadota</taxon>
        <taxon>Alphaproteobacteria</taxon>
        <taxon>Hyphomicrobiales</taxon>
        <taxon>Phyllobacteriaceae</taxon>
        <taxon>Mesorhizobium</taxon>
    </lineage>
</organism>
<dbReference type="EMBL" id="RQXT01000058">
    <property type="protein sequence ID" value="RRH92174.1"/>
    <property type="molecule type" value="Genomic_DNA"/>
</dbReference>
<proteinExistence type="predicted"/>
<reference evidence="1 2" key="1">
    <citation type="submission" date="2018-11" db="EMBL/GenBank/DDBJ databases">
        <title>the genome of Mesorhizobium tamadayense DSM 28320.</title>
        <authorList>
            <person name="Gao J."/>
        </authorList>
    </citation>
    <scope>NUCLEOTIDE SEQUENCE [LARGE SCALE GENOMIC DNA]</scope>
    <source>
        <strain evidence="1 2">DSM 28320</strain>
    </source>
</reference>
<name>A0A3P3F0K8_9HYPH</name>
<dbReference type="AlphaFoldDB" id="A0A3P3F0K8"/>
<protein>
    <submittedName>
        <fullName evidence="1">Uncharacterized protein</fullName>
    </submittedName>
</protein>
<sequence>MCERIRPLFELKQQGARLFDRSSAIVCCYQHVNPVKDLQASSLSPSHTQRIGMHLVSESSLKEHGPSREKDIAQETPVNEAWCAKRQARIQAPPR</sequence>
<evidence type="ECO:0000313" key="2">
    <source>
        <dbReference type="Proteomes" id="UP000273786"/>
    </source>
</evidence>
<gene>
    <name evidence="1" type="ORF">EH240_31240</name>
</gene>
<keyword evidence="2" id="KW-1185">Reference proteome</keyword>
<comment type="caution">
    <text evidence="1">The sequence shown here is derived from an EMBL/GenBank/DDBJ whole genome shotgun (WGS) entry which is preliminary data.</text>
</comment>
<evidence type="ECO:0000313" key="1">
    <source>
        <dbReference type="EMBL" id="RRH92174.1"/>
    </source>
</evidence>
<accession>A0A3P3F0K8</accession>
<dbReference type="Proteomes" id="UP000273786">
    <property type="component" value="Unassembled WGS sequence"/>
</dbReference>